<dbReference type="InterPro" id="IPR036736">
    <property type="entry name" value="ACP-like_sf"/>
</dbReference>
<dbReference type="AlphaFoldDB" id="A0A382LKU1"/>
<feature type="domain" description="Carrier" evidence="1">
    <location>
        <begin position="1"/>
        <end position="73"/>
    </location>
</feature>
<dbReference type="Pfam" id="PF00550">
    <property type="entry name" value="PP-binding"/>
    <property type="match status" value="1"/>
</dbReference>
<protein>
    <recommendedName>
        <fullName evidence="1">Carrier domain-containing protein</fullName>
    </recommendedName>
</protein>
<dbReference type="Gene3D" id="1.10.1200.10">
    <property type="entry name" value="ACP-like"/>
    <property type="match status" value="1"/>
</dbReference>
<evidence type="ECO:0000259" key="1">
    <source>
        <dbReference type="PROSITE" id="PS50075"/>
    </source>
</evidence>
<dbReference type="EMBL" id="UINC01087666">
    <property type="protein sequence ID" value="SVC37230.1"/>
    <property type="molecule type" value="Genomic_DNA"/>
</dbReference>
<name>A0A382LKU1_9ZZZZ</name>
<evidence type="ECO:0000313" key="2">
    <source>
        <dbReference type="EMBL" id="SVC37230.1"/>
    </source>
</evidence>
<sequence length="73" mass="8262">MIKEKVMEALHEHFGQDKVIEPKHSIIDDLDGDDMDMIEVCCAIEEKAGITMPEDKMENLVTVEDIIKLAESC</sequence>
<organism evidence="2">
    <name type="scientific">marine metagenome</name>
    <dbReference type="NCBI Taxonomy" id="408172"/>
    <lineage>
        <taxon>unclassified sequences</taxon>
        <taxon>metagenomes</taxon>
        <taxon>ecological metagenomes</taxon>
    </lineage>
</organism>
<dbReference type="SUPFAM" id="SSF47336">
    <property type="entry name" value="ACP-like"/>
    <property type="match status" value="1"/>
</dbReference>
<proteinExistence type="predicted"/>
<dbReference type="PROSITE" id="PS50075">
    <property type="entry name" value="CARRIER"/>
    <property type="match status" value="1"/>
</dbReference>
<accession>A0A382LKU1</accession>
<gene>
    <name evidence="2" type="ORF">METZ01_LOCUS290084</name>
</gene>
<reference evidence="2" key="1">
    <citation type="submission" date="2018-05" db="EMBL/GenBank/DDBJ databases">
        <authorList>
            <person name="Lanie J.A."/>
            <person name="Ng W.-L."/>
            <person name="Kazmierczak K.M."/>
            <person name="Andrzejewski T.M."/>
            <person name="Davidsen T.M."/>
            <person name="Wayne K.J."/>
            <person name="Tettelin H."/>
            <person name="Glass J.I."/>
            <person name="Rusch D."/>
            <person name="Podicherti R."/>
            <person name="Tsui H.-C.T."/>
            <person name="Winkler M.E."/>
        </authorList>
    </citation>
    <scope>NUCLEOTIDE SEQUENCE</scope>
</reference>
<dbReference type="InterPro" id="IPR009081">
    <property type="entry name" value="PP-bd_ACP"/>
</dbReference>